<sequence length="80" mass="9477">MSSEKEIKHRLIDKILSSKNETLLARIDQLMESSISEEDVVSLTEEQNRMLKMSDQDIEEGELISQRELNRDDIEWLREK</sequence>
<reference evidence="1 2" key="1">
    <citation type="submission" date="2017-11" db="EMBL/GenBank/DDBJ databases">
        <title>Rhodohalobacter 15182 sp. nov., isolated from a salt lake.</title>
        <authorList>
            <person name="Han S."/>
        </authorList>
    </citation>
    <scope>NUCLEOTIDE SEQUENCE [LARGE SCALE GENOMIC DNA]</scope>
    <source>
        <strain evidence="1 2">15182</strain>
    </source>
</reference>
<organism evidence="1 2">
    <name type="scientific">Rhodohalobacter barkolensis</name>
    <dbReference type="NCBI Taxonomy" id="2053187"/>
    <lineage>
        <taxon>Bacteria</taxon>
        <taxon>Pseudomonadati</taxon>
        <taxon>Balneolota</taxon>
        <taxon>Balneolia</taxon>
        <taxon>Balneolales</taxon>
        <taxon>Balneolaceae</taxon>
        <taxon>Rhodohalobacter</taxon>
    </lineage>
</organism>
<gene>
    <name evidence="1" type="ORF">CWD77_13170</name>
</gene>
<name>A0A2N0VF25_9BACT</name>
<dbReference type="Proteomes" id="UP000233398">
    <property type="component" value="Unassembled WGS sequence"/>
</dbReference>
<proteinExistence type="predicted"/>
<dbReference type="OrthoDB" id="1262144at2"/>
<evidence type="ECO:0000313" key="2">
    <source>
        <dbReference type="Proteomes" id="UP000233398"/>
    </source>
</evidence>
<accession>A0A2N0VF25</accession>
<protein>
    <submittedName>
        <fullName evidence="1">Uncharacterized protein</fullName>
    </submittedName>
</protein>
<dbReference type="AlphaFoldDB" id="A0A2N0VF25"/>
<evidence type="ECO:0000313" key="1">
    <source>
        <dbReference type="EMBL" id="PKD42799.1"/>
    </source>
</evidence>
<comment type="caution">
    <text evidence="1">The sequence shown here is derived from an EMBL/GenBank/DDBJ whole genome shotgun (WGS) entry which is preliminary data.</text>
</comment>
<dbReference type="RefSeq" id="WP_101074049.1">
    <property type="nucleotide sequence ID" value="NZ_PISP01000005.1"/>
</dbReference>
<dbReference type="EMBL" id="PISP01000005">
    <property type="protein sequence ID" value="PKD42799.1"/>
    <property type="molecule type" value="Genomic_DNA"/>
</dbReference>
<keyword evidence="2" id="KW-1185">Reference proteome</keyword>